<feature type="region of interest" description="Disordered" evidence="1">
    <location>
        <begin position="659"/>
        <end position="685"/>
    </location>
</feature>
<sequence length="857" mass="95854">MTAPVVESSSTSIASSAPSAAVGSIFNKPATISLYQTCRIIIDRLRRVPDFEGLYLQDLGVAQSPLHNARDPVSDLWKCFRIGASLCHLYNATLPDIELSVRPDASTHNMNACKAEVYHFLLACKKHLNFADEDLFTISELYSENTNGFVKVTRTVSLVLDVLEDRNLLISKSDSGVIETDPEAPKDNKAKVIAELLETERKYVQYLEILQNYMRELQNGEIISADTSHMLFSNLNALVDFQRRFLIGVETTCALPAESQRIGLIFSNLEDAFSVYEPFCANYTHAADLAIEETPKLKRLEHLVEPTYELPSLLIKPIQRICKYPLLLRELLKFTDDDDEFYTELEAGEAAIKRVTDRVNETRRRQENAIVVVDLERRVEDWKGHSIASFGSLLLEDTFQVTKGEVEREYRVYLFERILLCCKENKEVKKNSKSMSITKKPKKRSSLQLKGRIFINNVTDIIPTSRNSIHTLQVYWKGDQDQEFFTLRCRNEENLKQWYSALARLIEEAKVAMAEYRSNQTSDYSSKGGLSNTHLTSLQQMTLNDKSHGGYDSDEESRMTEDTADDNESMNGSAHMSREQSTNGSIRSRSATNESIQVAGYPRYNTAGQRIISSGASKHFLSDTNVSQFSPAWDLDTPIGSKGSPSSSAYPFPRTSYHEPEQINGHARNTAPAMTRTGSREGIGSRQMYANNMARGSNASLNQRPGLSARTRSASSPNMNGFPQRPGISIPEMPPPPMPASGRTSHSGYSASPSGSVKGSQYSPSTGTKVKVNYGEDIFVILLPSEATYRDLTERVERKIRLCGLSTNEVASFRIRYKDEDGDLITINSDDDVQMALDSDTVETSGILTLFATPAKR</sequence>
<feature type="compositionally biased region" description="Basic and acidic residues" evidence="1">
    <location>
        <begin position="545"/>
        <end position="561"/>
    </location>
</feature>
<dbReference type="InterPro" id="IPR001849">
    <property type="entry name" value="PH_domain"/>
</dbReference>
<feature type="compositionally biased region" description="Polar residues" evidence="1">
    <location>
        <begin position="697"/>
        <end position="721"/>
    </location>
</feature>
<dbReference type="Pfam" id="PF15411">
    <property type="entry name" value="PH_10"/>
    <property type="match status" value="1"/>
</dbReference>
<dbReference type="Gene3D" id="3.10.20.90">
    <property type="entry name" value="Phosphatidylinositol 3-kinase Catalytic Subunit, Chain A, domain 1"/>
    <property type="match status" value="1"/>
</dbReference>
<comment type="caution">
    <text evidence="5">The sequence shown here is derived from an EMBL/GenBank/DDBJ whole genome shotgun (WGS) entry which is preliminary data.</text>
</comment>
<evidence type="ECO:0000259" key="3">
    <source>
        <dbReference type="PROSITE" id="PS50010"/>
    </source>
</evidence>
<dbReference type="STRING" id="1097556.R4XCX7"/>
<reference evidence="5 6" key="1">
    <citation type="journal article" date="2013" name="MBio">
        <title>Genome sequencing of the plant pathogen Taphrina deformans, the causal agent of peach leaf curl.</title>
        <authorList>
            <person name="Cisse O.H."/>
            <person name="Almeida J.M.G.C.F."/>
            <person name="Fonseca A."/>
            <person name="Kumar A.A."/>
            <person name="Salojaervi J."/>
            <person name="Overmyer K."/>
            <person name="Hauser P.M."/>
            <person name="Pagni M."/>
        </authorList>
    </citation>
    <scope>NUCLEOTIDE SEQUENCE [LARGE SCALE GENOMIC DNA]</scope>
    <source>
        <strain evidence="6">PYCC 5710 / ATCC 11124 / CBS 356.35 / IMI 108563 / JCM 9778 / NBRC 8474</strain>
    </source>
</reference>
<dbReference type="Gene3D" id="1.10.418.10">
    <property type="entry name" value="Calponin-like domain"/>
    <property type="match status" value="1"/>
</dbReference>
<dbReference type="GO" id="GO:0043332">
    <property type="term" value="C:mating projection tip"/>
    <property type="evidence" value="ECO:0007669"/>
    <property type="project" value="TreeGrafter"/>
</dbReference>
<dbReference type="GO" id="GO:0035556">
    <property type="term" value="P:intracellular signal transduction"/>
    <property type="evidence" value="ECO:0007669"/>
    <property type="project" value="InterPro"/>
</dbReference>
<evidence type="ECO:0000256" key="1">
    <source>
        <dbReference type="SAM" id="MobiDB-lite"/>
    </source>
</evidence>
<dbReference type="EMBL" id="CAHR02000150">
    <property type="protein sequence ID" value="CCG83468.1"/>
    <property type="molecule type" value="Genomic_DNA"/>
</dbReference>
<dbReference type="InterPro" id="IPR000270">
    <property type="entry name" value="PB1_dom"/>
</dbReference>
<evidence type="ECO:0000259" key="2">
    <source>
        <dbReference type="PROSITE" id="PS50003"/>
    </source>
</evidence>
<feature type="region of interest" description="Disordered" evidence="1">
    <location>
        <begin position="543"/>
        <end position="594"/>
    </location>
</feature>
<dbReference type="CDD" id="cd13246">
    <property type="entry name" value="PH_Scd1"/>
    <property type="match status" value="1"/>
</dbReference>
<evidence type="ECO:0000313" key="6">
    <source>
        <dbReference type="Proteomes" id="UP000013776"/>
    </source>
</evidence>
<dbReference type="InterPro" id="IPR053026">
    <property type="entry name" value="CDC42_GEF"/>
</dbReference>
<dbReference type="GO" id="GO:0030010">
    <property type="term" value="P:establishment of cell polarity"/>
    <property type="evidence" value="ECO:0007669"/>
    <property type="project" value="TreeGrafter"/>
</dbReference>
<dbReference type="GO" id="GO:0031106">
    <property type="term" value="P:septin ring organization"/>
    <property type="evidence" value="ECO:0007669"/>
    <property type="project" value="TreeGrafter"/>
</dbReference>
<dbReference type="SMART" id="SM00233">
    <property type="entry name" value="PH"/>
    <property type="match status" value="1"/>
</dbReference>
<feature type="compositionally biased region" description="Polar residues" evidence="1">
    <location>
        <begin position="569"/>
        <end position="594"/>
    </location>
</feature>
<dbReference type="Pfam" id="PF06395">
    <property type="entry name" value="CDC24"/>
    <property type="match status" value="1"/>
</dbReference>
<dbReference type="SUPFAM" id="SSF48065">
    <property type="entry name" value="DBL homology domain (DH-domain)"/>
    <property type="match status" value="1"/>
</dbReference>
<dbReference type="SUPFAM" id="SSF54277">
    <property type="entry name" value="CAD &amp; PB1 domains"/>
    <property type="match status" value="1"/>
</dbReference>
<dbReference type="VEuPathDB" id="FungiDB:TAPDE_003694"/>
<dbReference type="InterPro" id="IPR035899">
    <property type="entry name" value="DBL_dom_sf"/>
</dbReference>
<dbReference type="Gene3D" id="2.30.29.30">
    <property type="entry name" value="Pleckstrin-homology domain (PH domain)/Phosphotyrosine-binding domain (PTB)"/>
    <property type="match status" value="1"/>
</dbReference>
<feature type="region of interest" description="Disordered" evidence="1">
    <location>
        <begin position="697"/>
        <end position="765"/>
    </location>
</feature>
<dbReference type="InterPro" id="IPR010481">
    <property type="entry name" value="Cdc24/Scd1_N"/>
</dbReference>
<dbReference type="GO" id="GO:0005737">
    <property type="term" value="C:cytoplasm"/>
    <property type="evidence" value="ECO:0007669"/>
    <property type="project" value="TreeGrafter"/>
</dbReference>
<dbReference type="GO" id="GO:0000935">
    <property type="term" value="C:division septum"/>
    <property type="evidence" value="ECO:0007669"/>
    <property type="project" value="TreeGrafter"/>
</dbReference>
<dbReference type="PROSITE" id="PS00741">
    <property type="entry name" value="DH_1"/>
    <property type="match status" value="1"/>
</dbReference>
<dbReference type="InterPro" id="IPR053793">
    <property type="entry name" value="PB1-like"/>
</dbReference>
<dbReference type="OrthoDB" id="1594986at2759"/>
<dbReference type="Gene3D" id="1.20.900.10">
    <property type="entry name" value="Dbl homology (DH) domain"/>
    <property type="match status" value="1"/>
</dbReference>
<dbReference type="CDD" id="cd05992">
    <property type="entry name" value="PB1"/>
    <property type="match status" value="1"/>
</dbReference>
<feature type="domain" description="PH" evidence="2">
    <location>
        <begin position="386"/>
        <end position="507"/>
    </location>
</feature>
<dbReference type="Pfam" id="PF00564">
    <property type="entry name" value="PB1"/>
    <property type="match status" value="1"/>
</dbReference>
<dbReference type="SMART" id="SM00325">
    <property type="entry name" value="RhoGEF"/>
    <property type="match status" value="1"/>
</dbReference>
<dbReference type="PROSITE" id="PS51745">
    <property type="entry name" value="PB1"/>
    <property type="match status" value="1"/>
</dbReference>
<gene>
    <name evidence="5" type="ORF">TAPDE_003694</name>
</gene>
<evidence type="ECO:0000259" key="4">
    <source>
        <dbReference type="PROSITE" id="PS51745"/>
    </source>
</evidence>
<feature type="domain" description="PB1" evidence="4">
    <location>
        <begin position="767"/>
        <end position="855"/>
    </location>
</feature>
<feature type="domain" description="DH" evidence="3">
    <location>
        <begin position="188"/>
        <end position="362"/>
    </location>
</feature>
<dbReference type="InterPro" id="IPR033511">
    <property type="entry name" value="Cdc24/Scd1_PH_dom"/>
</dbReference>
<dbReference type="CDD" id="cd00160">
    <property type="entry name" value="RhoGEF"/>
    <property type="match status" value="1"/>
</dbReference>
<dbReference type="eggNOG" id="KOG3519">
    <property type="taxonomic scope" value="Eukaryota"/>
</dbReference>
<name>R4XCX7_TAPDE</name>
<dbReference type="InterPro" id="IPR011993">
    <property type="entry name" value="PH-like_dom_sf"/>
</dbReference>
<dbReference type="GO" id="GO:0005634">
    <property type="term" value="C:nucleus"/>
    <property type="evidence" value="ECO:0007669"/>
    <property type="project" value="TreeGrafter"/>
</dbReference>
<accession>R4XCX7</accession>
<keyword evidence="6" id="KW-1185">Reference proteome</keyword>
<protein>
    <submittedName>
        <fullName evidence="5">Rho guanine nucleotide exchange factor scd1</fullName>
    </submittedName>
</protein>
<feature type="compositionally biased region" description="Low complexity" evidence="1">
    <location>
        <begin position="740"/>
        <end position="756"/>
    </location>
</feature>
<dbReference type="AlphaFoldDB" id="R4XCX7"/>
<evidence type="ECO:0000313" key="5">
    <source>
        <dbReference type="EMBL" id="CCG83468.1"/>
    </source>
</evidence>
<dbReference type="Proteomes" id="UP000013776">
    <property type="component" value="Unassembled WGS sequence"/>
</dbReference>
<dbReference type="PROSITE" id="PS50010">
    <property type="entry name" value="DH_2"/>
    <property type="match status" value="1"/>
</dbReference>
<dbReference type="InterPro" id="IPR036872">
    <property type="entry name" value="CH_dom_sf"/>
</dbReference>
<dbReference type="PANTHER" id="PTHR47339">
    <property type="entry name" value="CELL DIVISION CONTROL PROTEIN 24"/>
    <property type="match status" value="1"/>
</dbReference>
<proteinExistence type="predicted"/>
<dbReference type="SUPFAM" id="SSF50729">
    <property type="entry name" value="PH domain-like"/>
    <property type="match status" value="1"/>
</dbReference>
<dbReference type="PROSITE" id="PS50003">
    <property type="entry name" value="PH_DOMAIN"/>
    <property type="match status" value="1"/>
</dbReference>
<organism evidence="5 6">
    <name type="scientific">Taphrina deformans (strain PYCC 5710 / ATCC 11124 / CBS 356.35 / IMI 108563 / JCM 9778 / NBRC 8474)</name>
    <name type="common">Peach leaf curl fungus</name>
    <name type="synonym">Lalaria deformans</name>
    <dbReference type="NCBI Taxonomy" id="1097556"/>
    <lineage>
        <taxon>Eukaryota</taxon>
        <taxon>Fungi</taxon>
        <taxon>Dikarya</taxon>
        <taxon>Ascomycota</taxon>
        <taxon>Taphrinomycotina</taxon>
        <taxon>Taphrinomycetes</taxon>
        <taxon>Taphrinales</taxon>
        <taxon>Taphrinaceae</taxon>
        <taxon>Taphrina</taxon>
    </lineage>
</organism>
<dbReference type="InterPro" id="IPR001331">
    <property type="entry name" value="GDS_CDC24_CS"/>
</dbReference>
<dbReference type="PANTHER" id="PTHR47339:SF1">
    <property type="entry name" value="CELL DIVISION CONTROL PROTEIN 24"/>
    <property type="match status" value="1"/>
</dbReference>
<dbReference type="InterPro" id="IPR000219">
    <property type="entry name" value="DH_dom"/>
</dbReference>
<dbReference type="Pfam" id="PF00621">
    <property type="entry name" value="RhoGEF"/>
    <property type="match status" value="1"/>
</dbReference>
<dbReference type="SMART" id="SM00666">
    <property type="entry name" value="PB1"/>
    <property type="match status" value="1"/>
</dbReference>
<dbReference type="GO" id="GO:0005085">
    <property type="term" value="F:guanyl-nucleotide exchange factor activity"/>
    <property type="evidence" value="ECO:0007669"/>
    <property type="project" value="InterPro"/>
</dbReference>